<comment type="caution">
    <text evidence="1">The sequence shown here is derived from an EMBL/GenBank/DDBJ whole genome shotgun (WGS) entry which is preliminary data.</text>
</comment>
<protein>
    <submittedName>
        <fullName evidence="1">Uncharacterized protein</fullName>
    </submittedName>
</protein>
<name>A0A0V1GAS4_9BILA</name>
<dbReference type="AlphaFoldDB" id="A0A0V1GAS4"/>
<evidence type="ECO:0000313" key="1">
    <source>
        <dbReference type="EMBL" id="KRY95237.1"/>
    </source>
</evidence>
<organism evidence="1 2">
    <name type="scientific">Trichinella zimbabwensis</name>
    <dbReference type="NCBI Taxonomy" id="268475"/>
    <lineage>
        <taxon>Eukaryota</taxon>
        <taxon>Metazoa</taxon>
        <taxon>Ecdysozoa</taxon>
        <taxon>Nematoda</taxon>
        <taxon>Enoplea</taxon>
        <taxon>Dorylaimia</taxon>
        <taxon>Trichinellida</taxon>
        <taxon>Trichinellidae</taxon>
        <taxon>Trichinella</taxon>
    </lineage>
</organism>
<evidence type="ECO:0000313" key="2">
    <source>
        <dbReference type="Proteomes" id="UP000055024"/>
    </source>
</evidence>
<dbReference type="Proteomes" id="UP000055024">
    <property type="component" value="Unassembled WGS sequence"/>
</dbReference>
<keyword evidence="2" id="KW-1185">Reference proteome</keyword>
<gene>
    <name evidence="1" type="ORF">T11_2640</name>
</gene>
<accession>A0A0V1GAS4</accession>
<proteinExistence type="predicted"/>
<reference evidence="1 2" key="1">
    <citation type="submission" date="2015-01" db="EMBL/GenBank/DDBJ databases">
        <title>Evolution of Trichinella species and genotypes.</title>
        <authorList>
            <person name="Korhonen P.K."/>
            <person name="Edoardo P."/>
            <person name="Giuseppe L.R."/>
            <person name="Gasser R.B."/>
        </authorList>
    </citation>
    <scope>NUCLEOTIDE SEQUENCE [LARGE SCALE GENOMIC DNA]</scope>
    <source>
        <strain evidence="1">ISS1029</strain>
    </source>
</reference>
<sequence>MVASTLPKIKRSRTPCSCRRQCTVMWEIVKLTVSSVGSIRKKL</sequence>
<dbReference type="EMBL" id="JYDP01004016">
    <property type="protein sequence ID" value="KRY95237.1"/>
    <property type="molecule type" value="Genomic_DNA"/>
</dbReference>